<gene>
    <name evidence="1" type="ORF">ACFOES_11900</name>
</gene>
<sequence>MARADTVIVGARFTDPTTRYDHGVLGDAVEYGALTLDLLVSPPGGLGATTRRSVTFRLPRDRVFEDLAPRLVDVSGDGAPEVLVVETQVDKGAQLAVYAPIGKVAATPPIGKTHRWLAPLGAADLDGDGRIELAYIDRPHLAKTLVVWRYDYGRLRKVAEKPGLTAHRIGDGFISGGIRRCRAGVEIVTPSADWASVMATRLERGRLISRRLGPYKNRWSLRRALDCRM</sequence>
<evidence type="ECO:0000313" key="2">
    <source>
        <dbReference type="Proteomes" id="UP001595443"/>
    </source>
</evidence>
<accession>A0ABV7AHE2</accession>
<dbReference type="InterPro" id="IPR028994">
    <property type="entry name" value="Integrin_alpha_N"/>
</dbReference>
<reference evidence="2" key="1">
    <citation type="journal article" date="2019" name="Int. J. Syst. Evol. Microbiol.">
        <title>The Global Catalogue of Microorganisms (GCM) 10K type strain sequencing project: providing services to taxonomists for standard genome sequencing and annotation.</title>
        <authorList>
            <consortium name="The Broad Institute Genomics Platform"/>
            <consortium name="The Broad Institute Genome Sequencing Center for Infectious Disease"/>
            <person name="Wu L."/>
            <person name="Ma J."/>
        </authorList>
    </citation>
    <scope>NUCLEOTIDE SEQUENCE [LARGE SCALE GENOMIC DNA]</scope>
    <source>
        <strain evidence="2">KCTC 62192</strain>
    </source>
</reference>
<dbReference type="SUPFAM" id="SSF69318">
    <property type="entry name" value="Integrin alpha N-terminal domain"/>
    <property type="match status" value="1"/>
</dbReference>
<name>A0ABV7AHE2_9RHOB</name>
<dbReference type="EMBL" id="JBHRSK010000007">
    <property type="protein sequence ID" value="MFC2968799.1"/>
    <property type="molecule type" value="Genomic_DNA"/>
</dbReference>
<organism evidence="1 2">
    <name type="scientific">Acidimangrovimonas pyrenivorans</name>
    <dbReference type="NCBI Taxonomy" id="2030798"/>
    <lineage>
        <taxon>Bacteria</taxon>
        <taxon>Pseudomonadati</taxon>
        <taxon>Pseudomonadota</taxon>
        <taxon>Alphaproteobacteria</taxon>
        <taxon>Rhodobacterales</taxon>
        <taxon>Paracoccaceae</taxon>
        <taxon>Acidimangrovimonas</taxon>
    </lineage>
</organism>
<dbReference type="Proteomes" id="UP001595443">
    <property type="component" value="Unassembled WGS sequence"/>
</dbReference>
<keyword evidence="2" id="KW-1185">Reference proteome</keyword>
<proteinExistence type="predicted"/>
<comment type="caution">
    <text evidence="1">The sequence shown here is derived from an EMBL/GenBank/DDBJ whole genome shotgun (WGS) entry which is preliminary data.</text>
</comment>
<protein>
    <submittedName>
        <fullName evidence="1">FG-GAP repeat domain-containing protein</fullName>
    </submittedName>
</protein>
<evidence type="ECO:0000313" key="1">
    <source>
        <dbReference type="EMBL" id="MFC2968799.1"/>
    </source>
</evidence>